<accession>Q2LQR7</accession>
<evidence type="ECO:0000313" key="2">
    <source>
        <dbReference type="EMBL" id="ABC76429.1"/>
    </source>
</evidence>
<dbReference type="InParanoid" id="Q2LQR7"/>
<dbReference type="EMBL" id="CP000252">
    <property type="protein sequence ID" value="ABC76429.1"/>
    <property type="molecule type" value="Genomic_DNA"/>
</dbReference>
<name>Q2LQR7_SYNAS</name>
<evidence type="ECO:0000256" key="1">
    <source>
        <dbReference type="SAM" id="MobiDB-lite"/>
    </source>
</evidence>
<dbReference type="Proteomes" id="UP000001933">
    <property type="component" value="Chromosome"/>
</dbReference>
<evidence type="ECO:0000313" key="3">
    <source>
        <dbReference type="Proteomes" id="UP000001933"/>
    </source>
</evidence>
<sequence>MTVEYPDGRFSREELAVLKAEPMLLVEEIEEEENPGPETETGGGGEKNPSAGENRKEQVKTGKKGKTS</sequence>
<proteinExistence type="predicted"/>
<protein>
    <submittedName>
        <fullName evidence="2">Hypothetical cytosolic protein</fullName>
    </submittedName>
</protein>
<feature type="region of interest" description="Disordered" evidence="1">
    <location>
        <begin position="28"/>
        <end position="68"/>
    </location>
</feature>
<organism evidence="2 3">
    <name type="scientific">Syntrophus aciditrophicus (strain SB)</name>
    <dbReference type="NCBI Taxonomy" id="56780"/>
    <lineage>
        <taxon>Bacteria</taxon>
        <taxon>Pseudomonadati</taxon>
        <taxon>Thermodesulfobacteriota</taxon>
        <taxon>Syntrophia</taxon>
        <taxon>Syntrophales</taxon>
        <taxon>Syntrophaceae</taxon>
        <taxon>Syntrophus</taxon>
    </lineage>
</organism>
<gene>
    <name evidence="2" type="ORF">SYN_02297</name>
</gene>
<dbReference type="KEGG" id="sat:SYN_02297"/>
<dbReference type="STRING" id="56780.SYN_02297"/>
<reference evidence="2 3" key="1">
    <citation type="journal article" date="2007" name="Proc. Natl. Acad. Sci. U.S.A.">
        <title>The genome of Syntrophus aciditrophicus: life at the thermodynamic limit of microbial growth.</title>
        <authorList>
            <person name="McInerney M.J."/>
            <person name="Rohlin L."/>
            <person name="Mouttaki H."/>
            <person name="Kim U."/>
            <person name="Krupp R.S."/>
            <person name="Rios-Hernandez L."/>
            <person name="Sieber J."/>
            <person name="Struchtemeyer C.G."/>
            <person name="Bhattacharyya A."/>
            <person name="Campbell J.W."/>
            <person name="Gunsalus R.P."/>
        </authorList>
    </citation>
    <scope>NUCLEOTIDE SEQUENCE [LARGE SCALE GENOMIC DNA]</scope>
    <source>
        <strain evidence="2 3">SB</strain>
    </source>
</reference>
<dbReference type="AlphaFoldDB" id="Q2LQR7"/>
<dbReference type="SUPFAM" id="SSF160059">
    <property type="entry name" value="PriA/YqbF domain"/>
    <property type="match status" value="1"/>
</dbReference>
<keyword evidence="3" id="KW-1185">Reference proteome</keyword>
<dbReference type="HOGENOM" id="CLU_2792495_0_0_7"/>